<gene>
    <name evidence="1" type="primary">rsmJ</name>
    <name evidence="2" type="ORF">ACFODZ_10395</name>
</gene>
<organism evidence="2 3">
    <name type="scientific">Marinicella sediminis</name>
    <dbReference type="NCBI Taxonomy" id="1792834"/>
    <lineage>
        <taxon>Bacteria</taxon>
        <taxon>Pseudomonadati</taxon>
        <taxon>Pseudomonadota</taxon>
        <taxon>Gammaproteobacteria</taxon>
        <taxon>Lysobacterales</taxon>
        <taxon>Marinicellaceae</taxon>
        <taxon>Marinicella</taxon>
    </lineage>
</organism>
<sequence>MATHLTSLGLDAAEVIRHVPTSMTLSLVDGVLFLQDRQQPKTRVTVDFVQGSLAYRASGHVGGEHLIKACQIKSIQRPHILDATCGMGKDSFLLASSGFQVTACEQHPLVHALLTDGLRRLQQAGGEAFELQLMSAEKQMQQPGFDVIYLDPMFPARSKSAKVKKDMQLFQHIHQQQDDNAVDLLNMALQADCQRVVIKRPPKAPLLVNRKPTFQISGKSCRFDAYQLL</sequence>
<dbReference type="Pfam" id="PF04445">
    <property type="entry name" value="SAM_MT"/>
    <property type="match status" value="1"/>
</dbReference>
<comment type="caution">
    <text evidence="1">Lacks conserved residue(s) required for the propagation of feature annotation.</text>
</comment>
<accession>A0ABV7JEX9</accession>
<keyword evidence="1" id="KW-0963">Cytoplasm</keyword>
<keyword evidence="1 2" id="KW-0808">Transferase</keyword>
<protein>
    <recommendedName>
        <fullName evidence="1">Ribosomal RNA small subunit methyltransferase J</fullName>
        <ecNumber evidence="1">2.1.1.242</ecNumber>
    </recommendedName>
    <alternativeName>
        <fullName evidence="1">16S rRNA m2G1516 methyltransferase</fullName>
    </alternativeName>
    <alternativeName>
        <fullName evidence="1">rRNA (guanine-N(2)-)-methyltransferase</fullName>
    </alternativeName>
</protein>
<dbReference type="CDD" id="cd02440">
    <property type="entry name" value="AdoMet_MTases"/>
    <property type="match status" value="1"/>
</dbReference>
<comment type="subcellular location">
    <subcellularLocation>
        <location evidence="1">Cytoplasm</location>
    </subcellularLocation>
</comment>
<keyword evidence="1 2" id="KW-0489">Methyltransferase</keyword>
<dbReference type="Gene3D" id="3.40.50.150">
    <property type="entry name" value="Vaccinia Virus protein VP39"/>
    <property type="match status" value="1"/>
</dbReference>
<comment type="similarity">
    <text evidence="1">Belongs to the methyltransferase superfamily. RsmJ family.</text>
</comment>
<comment type="catalytic activity">
    <reaction evidence="1">
        <text>guanosine(1516) in 16S rRNA + S-adenosyl-L-methionine = N(2)-methylguanosine(1516) in 16S rRNA + S-adenosyl-L-homocysteine + H(+)</text>
        <dbReference type="Rhea" id="RHEA:43220"/>
        <dbReference type="Rhea" id="RHEA-COMP:10412"/>
        <dbReference type="Rhea" id="RHEA-COMP:10413"/>
        <dbReference type="ChEBI" id="CHEBI:15378"/>
        <dbReference type="ChEBI" id="CHEBI:57856"/>
        <dbReference type="ChEBI" id="CHEBI:59789"/>
        <dbReference type="ChEBI" id="CHEBI:74269"/>
        <dbReference type="ChEBI" id="CHEBI:74481"/>
        <dbReference type="EC" id="2.1.1.242"/>
    </reaction>
</comment>
<comment type="caution">
    <text evidence="2">The sequence shown here is derived from an EMBL/GenBank/DDBJ whole genome shotgun (WGS) entry which is preliminary data.</text>
</comment>
<dbReference type="EC" id="2.1.1.242" evidence="1"/>
<dbReference type="SUPFAM" id="SSF53335">
    <property type="entry name" value="S-adenosyl-L-methionine-dependent methyltransferases"/>
    <property type="match status" value="1"/>
</dbReference>
<comment type="function">
    <text evidence="1">Specifically methylates the guanosine in position 1516 of 16S rRNA.</text>
</comment>
<feature type="binding site" evidence="1">
    <location>
        <position position="151"/>
    </location>
    <ligand>
        <name>S-adenosyl-L-methionine</name>
        <dbReference type="ChEBI" id="CHEBI:59789"/>
    </ligand>
</feature>
<dbReference type="InterPro" id="IPR007536">
    <property type="entry name" value="16SrRNA_methylTrfase_J"/>
</dbReference>
<dbReference type="PANTHER" id="PTHR36112:SF1">
    <property type="entry name" value="RIBOSOMAL RNA SMALL SUBUNIT METHYLTRANSFERASE J"/>
    <property type="match status" value="1"/>
</dbReference>
<reference evidence="3" key="1">
    <citation type="journal article" date="2019" name="Int. J. Syst. Evol. Microbiol.">
        <title>The Global Catalogue of Microorganisms (GCM) 10K type strain sequencing project: providing services to taxonomists for standard genome sequencing and annotation.</title>
        <authorList>
            <consortium name="The Broad Institute Genomics Platform"/>
            <consortium name="The Broad Institute Genome Sequencing Center for Infectious Disease"/>
            <person name="Wu L."/>
            <person name="Ma J."/>
        </authorList>
    </citation>
    <scope>NUCLEOTIDE SEQUENCE [LARGE SCALE GENOMIC DNA]</scope>
    <source>
        <strain evidence="3">KCTC 42953</strain>
    </source>
</reference>
<evidence type="ECO:0000256" key="1">
    <source>
        <dbReference type="HAMAP-Rule" id="MF_01523"/>
    </source>
</evidence>
<proteinExistence type="inferred from homology"/>
<dbReference type="GO" id="GO:0008168">
    <property type="term" value="F:methyltransferase activity"/>
    <property type="evidence" value="ECO:0007669"/>
    <property type="project" value="UniProtKB-KW"/>
</dbReference>
<keyword evidence="1" id="KW-0949">S-adenosyl-L-methionine</keyword>
<dbReference type="HAMAP" id="MF_01523">
    <property type="entry name" value="16SrRNA_methyltr_J"/>
    <property type="match status" value="1"/>
</dbReference>
<dbReference type="EMBL" id="JBHRTS010000005">
    <property type="protein sequence ID" value="MFC3194646.1"/>
    <property type="molecule type" value="Genomic_DNA"/>
</dbReference>
<name>A0ABV7JEX9_9GAMM</name>
<dbReference type="GO" id="GO:0032259">
    <property type="term" value="P:methylation"/>
    <property type="evidence" value="ECO:0007669"/>
    <property type="project" value="UniProtKB-KW"/>
</dbReference>
<evidence type="ECO:0000313" key="2">
    <source>
        <dbReference type="EMBL" id="MFC3194646.1"/>
    </source>
</evidence>
<dbReference type="RefSeq" id="WP_157892721.1">
    <property type="nucleotide sequence ID" value="NZ_JBHRTS010000005.1"/>
</dbReference>
<evidence type="ECO:0000313" key="3">
    <source>
        <dbReference type="Proteomes" id="UP001595533"/>
    </source>
</evidence>
<dbReference type="InterPro" id="IPR029063">
    <property type="entry name" value="SAM-dependent_MTases_sf"/>
</dbReference>
<keyword evidence="1" id="KW-0698">rRNA processing</keyword>
<dbReference type="Proteomes" id="UP001595533">
    <property type="component" value="Unassembled WGS sequence"/>
</dbReference>
<keyword evidence="3" id="KW-1185">Reference proteome</keyword>
<dbReference type="PANTHER" id="PTHR36112">
    <property type="entry name" value="RIBOSOMAL RNA SMALL SUBUNIT METHYLTRANSFERASE J"/>
    <property type="match status" value="1"/>
</dbReference>